<feature type="compositionally biased region" description="Acidic residues" evidence="1">
    <location>
        <begin position="163"/>
        <end position="172"/>
    </location>
</feature>
<reference evidence="2 3" key="1">
    <citation type="submission" date="2020-04" db="EMBL/GenBank/DDBJ databases">
        <title>Perkinsus chesapeaki whole genome sequence.</title>
        <authorList>
            <person name="Bogema D.R."/>
        </authorList>
    </citation>
    <scope>NUCLEOTIDE SEQUENCE [LARGE SCALE GENOMIC DNA]</scope>
    <source>
        <strain evidence="2">ATCC PRA-425</strain>
    </source>
</reference>
<evidence type="ECO:0000313" key="2">
    <source>
        <dbReference type="EMBL" id="KAF4672483.1"/>
    </source>
</evidence>
<name>A0A7J6MLM0_PERCH</name>
<feature type="region of interest" description="Disordered" evidence="1">
    <location>
        <begin position="146"/>
        <end position="172"/>
    </location>
</feature>
<sequence length="172" mass="19434">MTVAPVAICIQQKGPLKFIKKAVAKGQSHRWNELSLAIYPDKLNERGCYVKSKFYGKKYHIYFKLNDNDTSGDLVYMIDKDRSECPFHMSPIKIEGHVTTGKGDVDDCRTAVRRIYTKLGMKDFSLSPLAYAKRSHRFVKALCEARAGSSSSTDQRVDKSGETEDGVEEEED</sequence>
<evidence type="ECO:0000256" key="1">
    <source>
        <dbReference type="SAM" id="MobiDB-lite"/>
    </source>
</evidence>
<comment type="caution">
    <text evidence="2">The sequence shown here is derived from an EMBL/GenBank/DDBJ whole genome shotgun (WGS) entry which is preliminary data.</text>
</comment>
<evidence type="ECO:0000313" key="3">
    <source>
        <dbReference type="Proteomes" id="UP000591131"/>
    </source>
</evidence>
<dbReference type="Proteomes" id="UP000591131">
    <property type="component" value="Unassembled WGS sequence"/>
</dbReference>
<keyword evidence="3" id="KW-1185">Reference proteome</keyword>
<organism evidence="2 3">
    <name type="scientific">Perkinsus chesapeaki</name>
    <name type="common">Clam parasite</name>
    <name type="synonym">Perkinsus andrewsi</name>
    <dbReference type="NCBI Taxonomy" id="330153"/>
    <lineage>
        <taxon>Eukaryota</taxon>
        <taxon>Sar</taxon>
        <taxon>Alveolata</taxon>
        <taxon>Perkinsozoa</taxon>
        <taxon>Perkinsea</taxon>
        <taxon>Perkinsida</taxon>
        <taxon>Perkinsidae</taxon>
        <taxon>Perkinsus</taxon>
    </lineage>
</organism>
<protein>
    <submittedName>
        <fullName evidence="2">Uncharacterized protein</fullName>
    </submittedName>
</protein>
<accession>A0A7J6MLM0</accession>
<proteinExistence type="predicted"/>
<dbReference type="AlphaFoldDB" id="A0A7J6MLM0"/>
<dbReference type="OrthoDB" id="443593at2759"/>
<gene>
    <name evidence="2" type="ORF">FOL47_000482</name>
</gene>
<dbReference type="EMBL" id="JAAPAO010000108">
    <property type="protein sequence ID" value="KAF4672483.1"/>
    <property type="molecule type" value="Genomic_DNA"/>
</dbReference>